<dbReference type="EMBL" id="FOWZ01000005">
    <property type="protein sequence ID" value="SFP40917.1"/>
    <property type="molecule type" value="Genomic_DNA"/>
</dbReference>
<dbReference type="Pfam" id="PF07291">
    <property type="entry name" value="MauE"/>
    <property type="match status" value="1"/>
</dbReference>
<dbReference type="PRINTS" id="PR00160">
    <property type="entry name" value="GLUTAREDOXIN"/>
</dbReference>
<sequence>MTKTAKLYRMVMDKHVCPYGIKSKYLLESEGYEVEDHHLTTREETDAFKAEHGVQTTPQTFIDGKRIGGHEDLRRFFNRKVKDKGETSYQPVIAVFAVAAGLALALSMFVYGSPITVRGAEWFVAFSMAMLAMLKLQDVEQFSSMFVGYDLLGRRWVPYAYAYPFLEALTAILMAGRLLPALSVPIALFIGTVGAVSVFYAVYIQKREIKCACVGGSGNVPLGFVSLTENLAMMGMGIWMLLRPAL</sequence>
<dbReference type="UniPathway" id="UPA00895"/>
<evidence type="ECO:0000259" key="9">
    <source>
        <dbReference type="Pfam" id="PF00462"/>
    </source>
</evidence>
<proteinExistence type="predicted"/>
<dbReference type="PROSITE" id="PS51354">
    <property type="entry name" value="GLUTAREDOXIN_2"/>
    <property type="match status" value="1"/>
</dbReference>
<dbReference type="InterPro" id="IPR014025">
    <property type="entry name" value="Glutaredoxin_subgr"/>
</dbReference>
<dbReference type="AlphaFoldDB" id="A0A1I5Q3Z8"/>
<comment type="function">
    <text evidence="1">May be specifically involved in the processing, transport, and/or maturation of the MADH beta-subunit.</text>
</comment>
<dbReference type="STRING" id="604088.SAMN04488060_2742"/>
<dbReference type="Gene3D" id="3.40.30.10">
    <property type="entry name" value="Glutaredoxin"/>
    <property type="match status" value="1"/>
</dbReference>
<protein>
    <recommendedName>
        <fullName evidence="4">Methylamine utilization protein MauE</fullName>
    </recommendedName>
</protein>
<feature type="transmembrane region" description="Helical" evidence="8">
    <location>
        <begin position="92"/>
        <end position="113"/>
    </location>
</feature>
<feature type="domain" description="Glutaredoxin" evidence="9">
    <location>
        <begin position="13"/>
        <end position="67"/>
    </location>
</feature>
<keyword evidence="12" id="KW-1185">Reference proteome</keyword>
<gene>
    <name evidence="11" type="ORF">SAMN04488060_2742</name>
</gene>
<evidence type="ECO:0000313" key="11">
    <source>
        <dbReference type="EMBL" id="SFP40917.1"/>
    </source>
</evidence>
<evidence type="ECO:0000256" key="2">
    <source>
        <dbReference type="ARBA" id="ARBA00004141"/>
    </source>
</evidence>
<dbReference type="Pfam" id="PF00462">
    <property type="entry name" value="Glutaredoxin"/>
    <property type="match status" value="1"/>
</dbReference>
<dbReference type="SUPFAM" id="SSF52833">
    <property type="entry name" value="Thioredoxin-like"/>
    <property type="match status" value="1"/>
</dbReference>
<dbReference type="InterPro" id="IPR002109">
    <property type="entry name" value="Glutaredoxin"/>
</dbReference>
<comment type="pathway">
    <text evidence="3">One-carbon metabolism; methylamine degradation.</text>
</comment>
<feature type="domain" description="Methylamine utilisation protein MauE" evidence="10">
    <location>
        <begin position="117"/>
        <end position="242"/>
    </location>
</feature>
<feature type="transmembrane region" description="Helical" evidence="8">
    <location>
        <begin position="182"/>
        <end position="203"/>
    </location>
</feature>
<dbReference type="InterPro" id="IPR036249">
    <property type="entry name" value="Thioredoxin-like_sf"/>
</dbReference>
<dbReference type="Proteomes" id="UP000199331">
    <property type="component" value="Unassembled WGS sequence"/>
</dbReference>
<feature type="transmembrane region" description="Helical" evidence="8">
    <location>
        <begin position="224"/>
        <end position="242"/>
    </location>
</feature>
<evidence type="ECO:0000256" key="1">
    <source>
        <dbReference type="ARBA" id="ARBA00003475"/>
    </source>
</evidence>
<evidence type="ECO:0000256" key="3">
    <source>
        <dbReference type="ARBA" id="ARBA00004856"/>
    </source>
</evidence>
<evidence type="ECO:0000256" key="8">
    <source>
        <dbReference type="SAM" id="Phobius"/>
    </source>
</evidence>
<evidence type="ECO:0000313" key="12">
    <source>
        <dbReference type="Proteomes" id="UP000199331"/>
    </source>
</evidence>
<evidence type="ECO:0000259" key="10">
    <source>
        <dbReference type="Pfam" id="PF07291"/>
    </source>
</evidence>
<keyword evidence="6 8" id="KW-1133">Transmembrane helix</keyword>
<keyword evidence="5 8" id="KW-0812">Transmembrane</keyword>
<dbReference type="GO" id="GO:0030416">
    <property type="term" value="P:methylamine metabolic process"/>
    <property type="evidence" value="ECO:0007669"/>
    <property type="project" value="InterPro"/>
</dbReference>
<dbReference type="RefSeq" id="WP_090483007.1">
    <property type="nucleotide sequence ID" value="NZ_FOWZ01000005.1"/>
</dbReference>
<evidence type="ECO:0000256" key="6">
    <source>
        <dbReference type="ARBA" id="ARBA00022989"/>
    </source>
</evidence>
<evidence type="ECO:0000256" key="5">
    <source>
        <dbReference type="ARBA" id="ARBA00022692"/>
    </source>
</evidence>
<dbReference type="GO" id="GO:0016020">
    <property type="term" value="C:membrane"/>
    <property type="evidence" value="ECO:0007669"/>
    <property type="project" value="UniProtKB-SubCell"/>
</dbReference>
<feature type="transmembrane region" description="Helical" evidence="8">
    <location>
        <begin position="156"/>
        <end position="176"/>
    </location>
</feature>
<name>A0A1I5Q3Z8_9SPHN</name>
<dbReference type="OrthoDB" id="527973at2"/>
<organism evidence="11 12">
    <name type="scientific">Qipengyuania nanhaisediminis</name>
    <dbReference type="NCBI Taxonomy" id="604088"/>
    <lineage>
        <taxon>Bacteria</taxon>
        <taxon>Pseudomonadati</taxon>
        <taxon>Pseudomonadota</taxon>
        <taxon>Alphaproteobacteria</taxon>
        <taxon>Sphingomonadales</taxon>
        <taxon>Erythrobacteraceae</taxon>
        <taxon>Qipengyuania</taxon>
    </lineage>
</organism>
<keyword evidence="7 8" id="KW-0472">Membrane</keyword>
<reference evidence="12" key="1">
    <citation type="submission" date="2016-10" db="EMBL/GenBank/DDBJ databases">
        <authorList>
            <person name="Varghese N."/>
            <person name="Submissions S."/>
        </authorList>
    </citation>
    <scope>NUCLEOTIDE SEQUENCE [LARGE SCALE GENOMIC DNA]</scope>
    <source>
        <strain evidence="12">CGMCC 1.7715</strain>
    </source>
</reference>
<dbReference type="InterPro" id="IPR009908">
    <property type="entry name" value="Methylamine_util_MauE"/>
</dbReference>
<accession>A0A1I5Q3Z8</accession>
<feature type="transmembrane region" description="Helical" evidence="8">
    <location>
        <begin position="119"/>
        <end position="136"/>
    </location>
</feature>
<comment type="subcellular location">
    <subcellularLocation>
        <location evidence="2">Membrane</location>
        <topology evidence="2">Multi-pass membrane protein</topology>
    </subcellularLocation>
</comment>
<evidence type="ECO:0000256" key="4">
    <source>
        <dbReference type="ARBA" id="ARBA00019078"/>
    </source>
</evidence>
<evidence type="ECO:0000256" key="7">
    <source>
        <dbReference type="ARBA" id="ARBA00023136"/>
    </source>
</evidence>